<dbReference type="InterPro" id="IPR006447">
    <property type="entry name" value="Myb_dom_plants"/>
</dbReference>
<dbReference type="CDD" id="cd17584">
    <property type="entry name" value="REC_typeB_ARR-like"/>
    <property type="match status" value="1"/>
</dbReference>
<dbReference type="GO" id="GO:0003677">
    <property type="term" value="F:DNA binding"/>
    <property type="evidence" value="ECO:0007669"/>
    <property type="project" value="InterPro"/>
</dbReference>
<sequence length="570" mass="61367">MQKAQRLAAKNGCSPSTSTRNAGSRKRTGGSDLLEQCSNSKKVKQFDPRKISFLVVDDDPQCLTSIVKMLKKFHNVVYQCSSGVEALQLLRQHDKKVDIVLVDILMPGELDGFKLLELIGIEICIPVVLMSVEGSNSNVLKGVTYGAVNFISKPVRSQDLRFLWQHAFSKIITEEKQKHEGKSKSKKPRMIWTPELHQRFVEAVTTLGIDKAVPKKIKEYMGIQFLQREHIASHLQKYRLFLKQTPNVLMPQLEAPSSIAGKEEDHLLQQQRQQQQQLRGVPAASVAPNAIATALPTASAISKTIESDQQPPLAMPTRHSWELDWLSCELVKAREEIQKLREENAQLRGLAGAAATATATVPASVPATAAAAVATPVVTSSSATGAVGGGAPMRPAFMVHSSRPISQTALEVTKQEAIEAILKSNHSQTALEATKQQALDAIAKSTQQQQQAAVIQQALGSIQQAIPAQPGATSQKVNQSGAASGGGASAGLSVVKPVQGPAGGGGGRAPTQDLHELQKQMLGTANFKELQALCNQASTTSGPMDMSKVENLLMAVQAENAKQQQQQQPK</sequence>
<dbReference type="InterPro" id="IPR001789">
    <property type="entry name" value="Sig_transdc_resp-reg_receiver"/>
</dbReference>
<evidence type="ECO:0000259" key="11">
    <source>
        <dbReference type="PROSITE" id="PS51294"/>
    </source>
</evidence>
<dbReference type="GO" id="GO:0000160">
    <property type="term" value="P:phosphorelay signal transduction system"/>
    <property type="evidence" value="ECO:0007669"/>
    <property type="project" value="UniProtKB-KW"/>
</dbReference>
<keyword evidence="3" id="KW-0805">Transcription regulation</keyword>
<keyword evidence="8" id="KW-0175">Coiled coil</keyword>
<evidence type="ECO:0008006" key="13">
    <source>
        <dbReference type="Google" id="ProtNLM"/>
    </source>
</evidence>
<dbReference type="InterPro" id="IPR011006">
    <property type="entry name" value="CheY-like_superfamily"/>
</dbReference>
<dbReference type="Pfam" id="PF00072">
    <property type="entry name" value="Response_reg"/>
    <property type="match status" value="1"/>
</dbReference>
<evidence type="ECO:0000256" key="9">
    <source>
        <dbReference type="SAM" id="MobiDB-lite"/>
    </source>
</evidence>
<feature type="region of interest" description="Disordered" evidence="9">
    <location>
        <begin position="470"/>
        <end position="511"/>
    </location>
</feature>
<evidence type="ECO:0000256" key="1">
    <source>
        <dbReference type="ARBA" id="ARBA00022553"/>
    </source>
</evidence>
<keyword evidence="4" id="KW-0010">Activator</keyword>
<dbReference type="PANTHER" id="PTHR43874">
    <property type="entry name" value="TWO-COMPONENT RESPONSE REGULATOR"/>
    <property type="match status" value="1"/>
</dbReference>
<keyword evidence="2" id="KW-0902">Two-component regulatory system</keyword>
<gene>
    <name evidence="12" type="ORF">CLAU1311_LOCUS6896</name>
</gene>
<keyword evidence="6" id="KW-0539">Nucleus</keyword>
<evidence type="ECO:0000256" key="4">
    <source>
        <dbReference type="ARBA" id="ARBA00023159"/>
    </source>
</evidence>
<organism evidence="12">
    <name type="scientific">Chloropicon laureae</name>
    <dbReference type="NCBI Taxonomy" id="464258"/>
    <lineage>
        <taxon>Eukaryota</taxon>
        <taxon>Viridiplantae</taxon>
        <taxon>Chlorophyta</taxon>
        <taxon>Chloropicophyceae</taxon>
        <taxon>Chloropicales</taxon>
        <taxon>Chloropicaceae</taxon>
        <taxon>Chloropicon</taxon>
    </lineage>
</organism>
<dbReference type="InterPro" id="IPR001005">
    <property type="entry name" value="SANT/Myb"/>
</dbReference>
<feature type="compositionally biased region" description="Polar residues" evidence="9">
    <location>
        <begin position="13"/>
        <end position="22"/>
    </location>
</feature>
<evidence type="ECO:0000256" key="2">
    <source>
        <dbReference type="ARBA" id="ARBA00023012"/>
    </source>
</evidence>
<name>A0A7S2Z5R0_9CHLO</name>
<proteinExistence type="predicted"/>
<dbReference type="PROSITE" id="PS50110">
    <property type="entry name" value="RESPONSE_REGULATORY"/>
    <property type="match status" value="1"/>
</dbReference>
<feature type="coiled-coil region" evidence="8">
    <location>
        <begin position="323"/>
        <end position="350"/>
    </location>
</feature>
<evidence type="ECO:0000256" key="7">
    <source>
        <dbReference type="PROSITE-ProRule" id="PRU00169"/>
    </source>
</evidence>
<reference evidence="12" key="1">
    <citation type="submission" date="2021-01" db="EMBL/GenBank/DDBJ databases">
        <authorList>
            <person name="Corre E."/>
            <person name="Pelletier E."/>
            <person name="Niang G."/>
            <person name="Scheremetjew M."/>
            <person name="Finn R."/>
            <person name="Kale V."/>
            <person name="Holt S."/>
            <person name="Cochrane G."/>
            <person name="Meng A."/>
            <person name="Brown T."/>
            <person name="Cohen L."/>
        </authorList>
    </citation>
    <scope>NUCLEOTIDE SEQUENCE</scope>
    <source>
        <strain evidence="12">RCC856</strain>
    </source>
</reference>
<dbReference type="FunFam" id="1.10.10.60:FF:000007">
    <property type="entry name" value="Two-component response regulator"/>
    <property type="match status" value="1"/>
</dbReference>
<dbReference type="SMART" id="SM00448">
    <property type="entry name" value="REC"/>
    <property type="match status" value="1"/>
</dbReference>
<dbReference type="NCBIfam" id="TIGR01557">
    <property type="entry name" value="myb_SHAQKYF"/>
    <property type="match status" value="1"/>
</dbReference>
<dbReference type="AlphaFoldDB" id="A0A7S2Z5R0"/>
<feature type="compositionally biased region" description="Polar residues" evidence="9">
    <location>
        <begin position="470"/>
        <end position="479"/>
    </location>
</feature>
<dbReference type="InterPro" id="IPR045279">
    <property type="entry name" value="ARR-like"/>
</dbReference>
<evidence type="ECO:0000313" key="12">
    <source>
        <dbReference type="EMBL" id="CAE0024247.1"/>
    </source>
</evidence>
<evidence type="ECO:0000259" key="10">
    <source>
        <dbReference type="PROSITE" id="PS50110"/>
    </source>
</evidence>
<dbReference type="Gene3D" id="1.10.10.60">
    <property type="entry name" value="Homeodomain-like"/>
    <property type="match status" value="1"/>
</dbReference>
<dbReference type="EMBL" id="HBHU01010604">
    <property type="protein sequence ID" value="CAE0024247.1"/>
    <property type="molecule type" value="Transcribed_RNA"/>
</dbReference>
<evidence type="ECO:0000256" key="8">
    <source>
        <dbReference type="SAM" id="Coils"/>
    </source>
</evidence>
<dbReference type="SUPFAM" id="SSF52172">
    <property type="entry name" value="CheY-like"/>
    <property type="match status" value="1"/>
</dbReference>
<feature type="domain" description="Response regulatory" evidence="10">
    <location>
        <begin position="52"/>
        <end position="168"/>
    </location>
</feature>
<feature type="domain" description="HTH myb-type" evidence="11">
    <location>
        <begin position="184"/>
        <end position="243"/>
    </location>
</feature>
<feature type="region of interest" description="Disordered" evidence="9">
    <location>
        <begin position="1"/>
        <end position="32"/>
    </location>
</feature>
<protein>
    <recommendedName>
        <fullName evidence="13">Two-component response regulator</fullName>
    </recommendedName>
</protein>
<evidence type="ECO:0000256" key="6">
    <source>
        <dbReference type="ARBA" id="ARBA00023242"/>
    </source>
</evidence>
<dbReference type="PROSITE" id="PS51294">
    <property type="entry name" value="HTH_MYB"/>
    <property type="match status" value="1"/>
</dbReference>
<evidence type="ECO:0000256" key="3">
    <source>
        <dbReference type="ARBA" id="ARBA00023015"/>
    </source>
</evidence>
<keyword evidence="1 7" id="KW-0597">Phosphoprotein</keyword>
<dbReference type="SUPFAM" id="SSF46689">
    <property type="entry name" value="Homeodomain-like"/>
    <property type="match status" value="1"/>
</dbReference>
<feature type="modified residue" description="4-aspartylphosphate" evidence="7">
    <location>
        <position position="103"/>
    </location>
</feature>
<dbReference type="InterPro" id="IPR017930">
    <property type="entry name" value="Myb_dom"/>
</dbReference>
<accession>A0A7S2Z5R0</accession>
<dbReference type="InterPro" id="IPR009057">
    <property type="entry name" value="Homeodomain-like_sf"/>
</dbReference>
<dbReference type="PANTHER" id="PTHR43874:SF67">
    <property type="entry name" value="TWO-COMPONENT RESPONSE REGULATOR ARR2"/>
    <property type="match status" value="1"/>
</dbReference>
<dbReference type="GO" id="GO:0009736">
    <property type="term" value="P:cytokinin-activated signaling pathway"/>
    <property type="evidence" value="ECO:0007669"/>
    <property type="project" value="InterPro"/>
</dbReference>
<dbReference type="Pfam" id="PF00249">
    <property type="entry name" value="Myb_DNA-binding"/>
    <property type="match status" value="1"/>
</dbReference>
<dbReference type="Gene3D" id="3.40.50.2300">
    <property type="match status" value="1"/>
</dbReference>
<keyword evidence="5" id="KW-0804">Transcription</keyword>
<evidence type="ECO:0000256" key="5">
    <source>
        <dbReference type="ARBA" id="ARBA00023163"/>
    </source>
</evidence>